<feature type="repeat" description="ANK" evidence="3">
    <location>
        <begin position="202"/>
        <end position="234"/>
    </location>
</feature>
<gene>
    <name evidence="6" type="ORF">PENSUB_4579</name>
    <name evidence="5" type="ORF">PENSUB_4583</name>
    <name evidence="4" type="ORF">PENSUB_5505</name>
</gene>
<sequence>MLRLFTKWNEKTVAEFLINSEYIDMSLCDSEGMTPWHYAAAWGHHKTMRILIQIPQYVSCLDTPERRQGDTALIIAARYQQYESLRILLDAGADMNRQNEKRESVLFWAVKHNKPALTRELLRRGANPNHMVCHGFTPLIMAIIQGRLDLVKALIEGGSDMKLPDDRGHRPLSWAVISDDISIAAALLSNETVTPTISTSPAEHSPLIWAVIVGNYDMVRLLLSYGADIAQQSSDRRTPLIWAVIYRNVSVAKLLLQRGALPDEVDGGGKSALAWALLEGNQEMYWPRQLCEIVTGIQFGLTYVSDEVVRVVTLRACYSGLMEVQLKKALTTI</sequence>
<dbReference type="GO" id="GO:0016301">
    <property type="term" value="F:kinase activity"/>
    <property type="evidence" value="ECO:0007669"/>
    <property type="project" value="UniProtKB-KW"/>
</dbReference>
<comment type="caution">
    <text evidence="4">The sequence shown here is derived from an EMBL/GenBank/DDBJ whole genome shotgun (WGS) entry which is preliminary data.</text>
</comment>
<reference evidence="4 7" key="1">
    <citation type="submission" date="2016-10" db="EMBL/GenBank/DDBJ databases">
        <title>Genome sequence of the ascomycete fungus Penicillium subrubescens.</title>
        <authorList>
            <person name="De Vries R.P."/>
            <person name="Peng M."/>
            <person name="Dilokpimol A."/>
            <person name="Hilden K."/>
            <person name="Makela M.R."/>
            <person name="Grigoriev I."/>
            <person name="Riley R."/>
            <person name="Granchi Z."/>
        </authorList>
    </citation>
    <scope>NUCLEOTIDE SEQUENCE [LARGE SCALE GENOMIC DNA]</scope>
    <source>
        <strain evidence="4 7">CBS 132785</strain>
    </source>
</reference>
<dbReference type="EMBL" id="MNBE01000560">
    <property type="protein sequence ID" value="OKP08924.1"/>
    <property type="molecule type" value="Genomic_DNA"/>
</dbReference>
<evidence type="ECO:0000313" key="7">
    <source>
        <dbReference type="Proteomes" id="UP000186955"/>
    </source>
</evidence>
<organism evidence="4 7">
    <name type="scientific">Penicillium subrubescens</name>
    <dbReference type="NCBI Taxonomy" id="1316194"/>
    <lineage>
        <taxon>Eukaryota</taxon>
        <taxon>Fungi</taxon>
        <taxon>Dikarya</taxon>
        <taxon>Ascomycota</taxon>
        <taxon>Pezizomycotina</taxon>
        <taxon>Eurotiomycetes</taxon>
        <taxon>Eurotiomycetidae</taxon>
        <taxon>Eurotiales</taxon>
        <taxon>Aspergillaceae</taxon>
        <taxon>Penicillium</taxon>
    </lineage>
</organism>
<keyword evidence="4" id="KW-0418">Kinase</keyword>
<feature type="repeat" description="ANK" evidence="3">
    <location>
        <begin position="68"/>
        <end position="100"/>
    </location>
</feature>
<dbReference type="PROSITE" id="PS50088">
    <property type="entry name" value="ANK_REPEAT"/>
    <property type="match status" value="4"/>
</dbReference>
<dbReference type="EMBL" id="MNBE01000406">
    <property type="protein sequence ID" value="OKP10012.1"/>
    <property type="molecule type" value="Genomic_DNA"/>
</dbReference>
<dbReference type="Gene3D" id="1.25.40.20">
    <property type="entry name" value="Ankyrin repeat-containing domain"/>
    <property type="match status" value="2"/>
</dbReference>
<dbReference type="SMART" id="SM00248">
    <property type="entry name" value="ANK"/>
    <property type="match status" value="7"/>
</dbReference>
<evidence type="ECO:0000256" key="2">
    <source>
        <dbReference type="ARBA" id="ARBA00023043"/>
    </source>
</evidence>
<name>A0A1Q5U902_9EURO</name>
<keyword evidence="1" id="KW-0677">Repeat</keyword>
<dbReference type="Pfam" id="PF12796">
    <property type="entry name" value="Ank_2"/>
    <property type="match status" value="3"/>
</dbReference>
<feature type="repeat" description="ANK" evidence="3">
    <location>
        <begin position="235"/>
        <end position="267"/>
    </location>
</feature>
<accession>A0A1Q5U902</accession>
<evidence type="ECO:0000313" key="6">
    <source>
        <dbReference type="EMBL" id="OKP10012.1"/>
    </source>
</evidence>
<dbReference type="PROSITE" id="PS50297">
    <property type="entry name" value="ANK_REP_REGION"/>
    <property type="match status" value="4"/>
</dbReference>
<keyword evidence="4" id="KW-0808">Transferase</keyword>
<evidence type="ECO:0000313" key="5">
    <source>
        <dbReference type="EMBL" id="OKP10008.1"/>
    </source>
</evidence>
<dbReference type="AlphaFoldDB" id="A0A1Q5U902"/>
<evidence type="ECO:0000256" key="3">
    <source>
        <dbReference type="PROSITE-ProRule" id="PRU00023"/>
    </source>
</evidence>
<protein>
    <submittedName>
        <fullName evidence="4">Kinase D-interacting substrate of 220 kDa</fullName>
    </submittedName>
</protein>
<feature type="repeat" description="ANK" evidence="3">
    <location>
        <begin position="134"/>
        <end position="166"/>
    </location>
</feature>
<dbReference type="SUPFAM" id="SSF48403">
    <property type="entry name" value="Ankyrin repeat"/>
    <property type="match status" value="1"/>
</dbReference>
<evidence type="ECO:0000313" key="4">
    <source>
        <dbReference type="EMBL" id="OKP08924.1"/>
    </source>
</evidence>
<keyword evidence="2 3" id="KW-0040">ANK repeat</keyword>
<dbReference type="PANTHER" id="PTHR24173:SF74">
    <property type="entry name" value="ANKYRIN REPEAT DOMAIN-CONTAINING PROTEIN 16"/>
    <property type="match status" value="1"/>
</dbReference>
<evidence type="ECO:0000256" key="1">
    <source>
        <dbReference type="ARBA" id="ARBA00022737"/>
    </source>
</evidence>
<dbReference type="InterPro" id="IPR036770">
    <property type="entry name" value="Ankyrin_rpt-contain_sf"/>
</dbReference>
<dbReference type="PRINTS" id="PR01415">
    <property type="entry name" value="ANKYRIN"/>
</dbReference>
<dbReference type="PANTHER" id="PTHR24173">
    <property type="entry name" value="ANKYRIN REPEAT CONTAINING"/>
    <property type="match status" value="1"/>
</dbReference>
<dbReference type="InterPro" id="IPR002110">
    <property type="entry name" value="Ankyrin_rpt"/>
</dbReference>
<dbReference type="STRING" id="1316194.A0A1Q5U902"/>
<dbReference type="EMBL" id="MNBE01000407">
    <property type="protein sequence ID" value="OKP10008.1"/>
    <property type="molecule type" value="Genomic_DNA"/>
</dbReference>
<proteinExistence type="predicted"/>
<dbReference type="Proteomes" id="UP000186955">
    <property type="component" value="Unassembled WGS sequence"/>
</dbReference>
<keyword evidence="7" id="KW-1185">Reference proteome</keyword>